<accession>A0A1J7K625</accession>
<reference evidence="2 3" key="1">
    <citation type="submission" date="2016-10" db="EMBL/GenBank/DDBJ databases">
        <title>Draft genome sequence of Coniochaeta ligniaria NRRL30616, a lignocellulolytic fungus for bioabatement of inhibitors in plant biomass hydrolysates.</title>
        <authorList>
            <consortium name="DOE Joint Genome Institute"/>
            <person name="Jimenez D.J."/>
            <person name="Hector R.E."/>
            <person name="Riley R."/>
            <person name="Sun H."/>
            <person name="Grigoriev I.V."/>
            <person name="Van Elsas J.D."/>
            <person name="Nichols N.N."/>
        </authorList>
    </citation>
    <scope>NUCLEOTIDE SEQUENCE [LARGE SCALE GENOMIC DNA]</scope>
    <source>
        <strain evidence="2 3">NRRL 30616</strain>
    </source>
</reference>
<organism evidence="2 3">
    <name type="scientific">Coniochaeta ligniaria NRRL 30616</name>
    <dbReference type="NCBI Taxonomy" id="1408157"/>
    <lineage>
        <taxon>Eukaryota</taxon>
        <taxon>Fungi</taxon>
        <taxon>Dikarya</taxon>
        <taxon>Ascomycota</taxon>
        <taxon>Pezizomycotina</taxon>
        <taxon>Sordariomycetes</taxon>
        <taxon>Sordariomycetidae</taxon>
        <taxon>Coniochaetales</taxon>
        <taxon>Coniochaetaceae</taxon>
        <taxon>Coniochaeta</taxon>
    </lineage>
</organism>
<name>A0A1J7K625_9PEZI</name>
<dbReference type="InParanoid" id="A0A1J7K625"/>
<proteinExistence type="predicted"/>
<evidence type="ECO:0000313" key="3">
    <source>
        <dbReference type="Proteomes" id="UP000182658"/>
    </source>
</evidence>
<sequence>MSGKTKHSTCLGGISQTHRRTAAIDFHRCRAKYYLRRIFLEPSATARYPNSTIHSYNLYYGGWRYGTSDEEETARDADGRHRLVCTTTDLPALSPSLPQSGNRRQRMLPENSASSDAVGCADPEYRGVRHFSSSTTHLAQEHHIVTCRSFVRIP</sequence>
<dbReference type="AlphaFoldDB" id="A0A1J7K625"/>
<dbReference type="Proteomes" id="UP000182658">
    <property type="component" value="Unassembled WGS sequence"/>
</dbReference>
<keyword evidence="3" id="KW-1185">Reference proteome</keyword>
<feature type="region of interest" description="Disordered" evidence="1">
    <location>
        <begin position="94"/>
        <end position="119"/>
    </location>
</feature>
<evidence type="ECO:0000313" key="2">
    <source>
        <dbReference type="EMBL" id="OIW35698.1"/>
    </source>
</evidence>
<protein>
    <submittedName>
        <fullName evidence="2">Uncharacterized protein</fullName>
    </submittedName>
</protein>
<evidence type="ECO:0000256" key="1">
    <source>
        <dbReference type="SAM" id="MobiDB-lite"/>
    </source>
</evidence>
<dbReference type="EMBL" id="KV875093">
    <property type="protein sequence ID" value="OIW35698.1"/>
    <property type="molecule type" value="Genomic_DNA"/>
</dbReference>
<gene>
    <name evidence="2" type="ORF">CONLIGDRAFT_627745</name>
</gene>